<dbReference type="EMBL" id="CP053452">
    <property type="protein sequence ID" value="QJW96676.1"/>
    <property type="molecule type" value="Genomic_DNA"/>
</dbReference>
<proteinExistence type="predicted"/>
<dbReference type="Proteomes" id="UP000503447">
    <property type="component" value="Chromosome"/>
</dbReference>
<protein>
    <submittedName>
        <fullName evidence="1">Uncharacterized protein</fullName>
    </submittedName>
</protein>
<evidence type="ECO:0000313" key="1">
    <source>
        <dbReference type="EMBL" id="QJW96676.1"/>
    </source>
</evidence>
<sequence>MFGWIGYAGINYGDVLSARNHVIACHIKQIIIETFGKTDLGSAGE</sequence>
<evidence type="ECO:0000313" key="2">
    <source>
        <dbReference type="Proteomes" id="UP000503447"/>
    </source>
</evidence>
<gene>
    <name evidence="1" type="ORF">FTUN_4233</name>
</gene>
<organism evidence="1 2">
    <name type="scientific">Frigoriglobus tundricola</name>
    <dbReference type="NCBI Taxonomy" id="2774151"/>
    <lineage>
        <taxon>Bacteria</taxon>
        <taxon>Pseudomonadati</taxon>
        <taxon>Planctomycetota</taxon>
        <taxon>Planctomycetia</taxon>
        <taxon>Gemmatales</taxon>
        <taxon>Gemmataceae</taxon>
        <taxon>Frigoriglobus</taxon>
    </lineage>
</organism>
<keyword evidence="2" id="KW-1185">Reference proteome</keyword>
<name>A0A6M5YTC4_9BACT</name>
<accession>A0A6M5YTC4</accession>
<reference evidence="2" key="1">
    <citation type="submission" date="2020-05" db="EMBL/GenBank/DDBJ databases">
        <title>Frigoriglobus tundricola gen. nov., sp. nov., a psychrotolerant cellulolytic planctomycete of the family Gemmataceae with two divergent copies of 16S rRNA gene.</title>
        <authorList>
            <person name="Kulichevskaya I.S."/>
            <person name="Ivanova A.A."/>
            <person name="Naumoff D.G."/>
            <person name="Beletsky A.V."/>
            <person name="Rijpstra W.I.C."/>
            <person name="Sinninghe Damste J.S."/>
            <person name="Mardanov A.V."/>
            <person name="Ravin N.V."/>
            <person name="Dedysh S.N."/>
        </authorList>
    </citation>
    <scope>NUCLEOTIDE SEQUENCE [LARGE SCALE GENOMIC DNA]</scope>
    <source>
        <strain evidence="2">PL17</strain>
    </source>
</reference>
<dbReference type="AlphaFoldDB" id="A0A6M5YTC4"/>
<dbReference type="KEGG" id="ftj:FTUN_4233"/>